<reference evidence="2 3" key="1">
    <citation type="submission" date="2013-03" db="EMBL/GenBank/DDBJ databases">
        <authorList>
            <person name="Warren W."/>
            <person name="Wilson R.K."/>
        </authorList>
    </citation>
    <scope>NUCLEOTIDE SEQUENCE</scope>
</reference>
<evidence type="ECO:0000256" key="1">
    <source>
        <dbReference type="SAM" id="Phobius"/>
    </source>
</evidence>
<dbReference type="Proteomes" id="UP000233100">
    <property type="component" value="Chromosome 3"/>
</dbReference>
<keyword evidence="1" id="KW-1133">Transmembrane helix</keyword>
<keyword evidence="1" id="KW-0812">Transmembrane</keyword>
<organism evidence="2 3">
    <name type="scientific">Macaca fascicularis</name>
    <name type="common">Crab-eating macaque</name>
    <name type="synonym">Cynomolgus monkey</name>
    <dbReference type="NCBI Taxonomy" id="9541"/>
    <lineage>
        <taxon>Eukaryota</taxon>
        <taxon>Metazoa</taxon>
        <taxon>Chordata</taxon>
        <taxon>Craniata</taxon>
        <taxon>Vertebrata</taxon>
        <taxon>Euteleostomi</taxon>
        <taxon>Mammalia</taxon>
        <taxon>Eutheria</taxon>
        <taxon>Euarchontoglires</taxon>
        <taxon>Primates</taxon>
        <taxon>Haplorrhini</taxon>
        <taxon>Catarrhini</taxon>
        <taxon>Cercopithecidae</taxon>
        <taxon>Cercopithecinae</taxon>
        <taxon>Macaca</taxon>
    </lineage>
</organism>
<dbReference type="PRINTS" id="PR02045">
    <property type="entry name" value="F138DOMAIN"/>
</dbReference>
<reference evidence="2" key="3">
    <citation type="submission" date="2025-09" db="UniProtKB">
        <authorList>
            <consortium name="Ensembl"/>
        </authorList>
    </citation>
    <scope>IDENTIFICATION</scope>
</reference>
<sequence>MAYFWALFYVPLVFMTVLRSVTFVFCLFVLRWSLALSPRLECSGAILAHGNFCLLGSSDSPALASQVAGITGMHHHVQLISVFLVEKGFHHVGQADLELLRSSDLPTSTSQSAGITGVSHHTLPPFGFNCYSFVMYFEIRKCDAYKFVLYFLIALTPWGPLWFPMNFRMNFSIFVKNATEILIEIALNL</sequence>
<proteinExistence type="predicted"/>
<feature type="transmembrane region" description="Helical" evidence="1">
    <location>
        <begin position="6"/>
        <end position="30"/>
    </location>
</feature>
<accession>A0A7N9D325</accession>
<dbReference type="PANTHER" id="PTHR12138">
    <property type="entry name" value="PRIMATE-EXPANDED PROTEIN FAMILY"/>
    <property type="match status" value="1"/>
</dbReference>
<keyword evidence="3" id="KW-1185">Reference proteome</keyword>
<dbReference type="AlphaFoldDB" id="A0A7N9D325"/>
<dbReference type="PANTHER" id="PTHR12138:SF135">
    <property type="entry name" value="SAM DOMAIN-CONTAINING PROTEIN"/>
    <property type="match status" value="1"/>
</dbReference>
<keyword evidence="1" id="KW-0472">Membrane</keyword>
<evidence type="ECO:0000313" key="2">
    <source>
        <dbReference type="Ensembl" id="ENSMFAP00000059865.1"/>
    </source>
</evidence>
<dbReference type="GeneTree" id="ENSGT01150000286943"/>
<dbReference type="Ensembl" id="ENSMFAT00000079198.1">
    <property type="protein sequence ID" value="ENSMFAP00000059865.1"/>
    <property type="gene ID" value="ENSMFAG00000062080.1"/>
</dbReference>
<evidence type="ECO:0000313" key="3">
    <source>
        <dbReference type="Proteomes" id="UP000233100"/>
    </source>
</evidence>
<feature type="transmembrane region" description="Helical" evidence="1">
    <location>
        <begin position="144"/>
        <end position="163"/>
    </location>
</feature>
<protein>
    <submittedName>
        <fullName evidence="2">Uncharacterized protein</fullName>
    </submittedName>
</protein>
<name>A0A7N9D325_MACFA</name>
<reference evidence="2" key="2">
    <citation type="submission" date="2025-08" db="UniProtKB">
        <authorList>
            <consortium name="Ensembl"/>
        </authorList>
    </citation>
    <scope>IDENTIFICATION</scope>
</reference>